<dbReference type="AlphaFoldDB" id="A0A1D1UWG0"/>
<reference evidence="2 3" key="1">
    <citation type="journal article" date="2016" name="Nat. Commun.">
        <title>Extremotolerant tardigrade genome and improved radiotolerance of human cultured cells by tardigrade-unique protein.</title>
        <authorList>
            <person name="Hashimoto T."/>
            <person name="Horikawa D.D."/>
            <person name="Saito Y."/>
            <person name="Kuwahara H."/>
            <person name="Kozuka-Hata H."/>
            <person name="Shin-I T."/>
            <person name="Minakuchi Y."/>
            <person name="Ohishi K."/>
            <person name="Motoyama A."/>
            <person name="Aizu T."/>
            <person name="Enomoto A."/>
            <person name="Kondo K."/>
            <person name="Tanaka S."/>
            <person name="Hara Y."/>
            <person name="Koshikawa S."/>
            <person name="Sagara H."/>
            <person name="Miura T."/>
            <person name="Yokobori S."/>
            <person name="Miyagawa K."/>
            <person name="Suzuki Y."/>
            <person name="Kubo T."/>
            <person name="Oyama M."/>
            <person name="Kohara Y."/>
            <person name="Fujiyama A."/>
            <person name="Arakawa K."/>
            <person name="Katayama T."/>
            <person name="Toyoda A."/>
            <person name="Kunieda T."/>
        </authorList>
    </citation>
    <scope>NUCLEOTIDE SEQUENCE [LARGE SCALE GENOMIC DNA]</scope>
    <source>
        <strain evidence="2 3">YOKOZUNA-1</strain>
    </source>
</reference>
<dbReference type="Proteomes" id="UP000186922">
    <property type="component" value="Unassembled WGS sequence"/>
</dbReference>
<evidence type="ECO:0000313" key="2">
    <source>
        <dbReference type="EMBL" id="GAU93996.1"/>
    </source>
</evidence>
<dbReference type="EMBL" id="BDGG01000002">
    <property type="protein sequence ID" value="GAU93996.1"/>
    <property type="molecule type" value="Genomic_DNA"/>
</dbReference>
<feature type="region of interest" description="Disordered" evidence="1">
    <location>
        <begin position="73"/>
        <end position="95"/>
    </location>
</feature>
<evidence type="ECO:0000313" key="3">
    <source>
        <dbReference type="Proteomes" id="UP000186922"/>
    </source>
</evidence>
<feature type="compositionally biased region" description="Polar residues" evidence="1">
    <location>
        <begin position="84"/>
        <end position="95"/>
    </location>
</feature>
<gene>
    <name evidence="2" type="primary">RvY_05845-1</name>
    <name evidence="2" type="synonym">RvY_05845.1</name>
    <name evidence="2" type="ORF">RvY_05845</name>
</gene>
<name>A0A1D1UWG0_RAMVA</name>
<accession>A0A1D1UWG0</accession>
<protein>
    <submittedName>
        <fullName evidence="2">Uncharacterized protein</fullName>
    </submittedName>
</protein>
<proteinExistence type="predicted"/>
<keyword evidence="3" id="KW-1185">Reference proteome</keyword>
<sequence>MKLDWAIETAIGSLLSYIRFPLLTPAQMLHGPTRVNQCKEKERVGRLTIQMLVTGAIVQKMYVVPDNKACPETSLRGAMPRSGRGNQNNSTCETE</sequence>
<organism evidence="2 3">
    <name type="scientific">Ramazzottius varieornatus</name>
    <name type="common">Water bear</name>
    <name type="synonym">Tardigrade</name>
    <dbReference type="NCBI Taxonomy" id="947166"/>
    <lineage>
        <taxon>Eukaryota</taxon>
        <taxon>Metazoa</taxon>
        <taxon>Ecdysozoa</taxon>
        <taxon>Tardigrada</taxon>
        <taxon>Eutardigrada</taxon>
        <taxon>Parachela</taxon>
        <taxon>Hypsibioidea</taxon>
        <taxon>Ramazzottiidae</taxon>
        <taxon>Ramazzottius</taxon>
    </lineage>
</organism>
<comment type="caution">
    <text evidence="2">The sequence shown here is derived from an EMBL/GenBank/DDBJ whole genome shotgun (WGS) entry which is preliminary data.</text>
</comment>
<evidence type="ECO:0000256" key="1">
    <source>
        <dbReference type="SAM" id="MobiDB-lite"/>
    </source>
</evidence>